<keyword evidence="2" id="KW-0472">Membrane</keyword>
<feature type="transmembrane region" description="Helical" evidence="2">
    <location>
        <begin position="106"/>
        <end position="128"/>
    </location>
</feature>
<accession>A0A1J5SPJ1</accession>
<name>A0A1J5SPJ1_9ZZZZ</name>
<keyword evidence="2" id="KW-0812">Transmembrane</keyword>
<dbReference type="AlphaFoldDB" id="A0A1J5SPJ1"/>
<feature type="transmembrane region" description="Helical" evidence="2">
    <location>
        <begin position="571"/>
        <end position="593"/>
    </location>
</feature>
<dbReference type="EMBL" id="MLJW01000046">
    <property type="protein sequence ID" value="OIR05973.1"/>
    <property type="molecule type" value="Genomic_DNA"/>
</dbReference>
<organism evidence="3">
    <name type="scientific">mine drainage metagenome</name>
    <dbReference type="NCBI Taxonomy" id="410659"/>
    <lineage>
        <taxon>unclassified sequences</taxon>
        <taxon>metagenomes</taxon>
        <taxon>ecological metagenomes</taxon>
    </lineage>
</organism>
<reference evidence="3" key="1">
    <citation type="submission" date="2016-10" db="EMBL/GenBank/DDBJ databases">
        <title>Sequence of Gallionella enrichment culture.</title>
        <authorList>
            <person name="Poehlein A."/>
            <person name="Muehling M."/>
            <person name="Daniel R."/>
        </authorList>
    </citation>
    <scope>NUCLEOTIDE SEQUENCE</scope>
</reference>
<proteinExistence type="predicted"/>
<evidence type="ECO:0000256" key="2">
    <source>
        <dbReference type="SAM" id="Phobius"/>
    </source>
</evidence>
<comment type="caution">
    <text evidence="3">The sequence shown here is derived from an EMBL/GenBank/DDBJ whole genome shotgun (WGS) entry which is preliminary data.</text>
</comment>
<protein>
    <recommendedName>
        <fullName evidence="4">DotA/TraY family protein</fullName>
    </recommendedName>
</protein>
<gene>
    <name evidence="3" type="ORF">GALL_117700</name>
</gene>
<feature type="transmembrane region" description="Helical" evidence="2">
    <location>
        <begin position="63"/>
        <end position="85"/>
    </location>
</feature>
<evidence type="ECO:0000313" key="3">
    <source>
        <dbReference type="EMBL" id="OIR05973.1"/>
    </source>
</evidence>
<evidence type="ECO:0008006" key="4">
    <source>
        <dbReference type="Google" id="ProtNLM"/>
    </source>
</evidence>
<keyword evidence="2" id="KW-1133">Transmembrane helix</keyword>
<feature type="transmembrane region" description="Helical" evidence="2">
    <location>
        <begin position="501"/>
        <end position="520"/>
    </location>
</feature>
<dbReference type="InterPro" id="IPR027628">
    <property type="entry name" value="DotA_TraY"/>
</dbReference>
<feature type="transmembrane region" description="Helical" evidence="2">
    <location>
        <begin position="526"/>
        <end position="545"/>
    </location>
</feature>
<feature type="region of interest" description="Disordered" evidence="1">
    <location>
        <begin position="682"/>
        <end position="710"/>
    </location>
</feature>
<evidence type="ECO:0000256" key="1">
    <source>
        <dbReference type="SAM" id="MobiDB-lite"/>
    </source>
</evidence>
<feature type="transmembrane region" description="Helical" evidence="2">
    <location>
        <begin position="613"/>
        <end position="638"/>
    </location>
</feature>
<sequence length="710" mass="74066">MAAATPTLTTDGLVGAANQASGMAPIGGGEGGVSAQMMLKMIFGDVAQNPLAALTSLNAGNTALSVIFMYINIGLLTLGSIYLTYKTLAAVTQTAHDGDFIGKAFHTVWVPIRVTTGILTLVPIAGGWNALQVIMLWIGVMGAGLGNLGWQAVVNGWLGEGGKMQRTNVAATIRFGNGNMVASKAFEALLCDEAYIRTSGGSPNSTSALVFNGGGRDCGEIKIADTNQVAGAAVSSNSLALSARAVAKSAAEDMVREMRIVAQNAITDVETNLRAAQDPNAPLDTPLPDFRKYLAQVRQIGTVYQIKLNEGVYRVLNSAAKADGTSGIVEKAAKDYGFVSAGSFYTAYANSSYSIKSVEDASGVTDVRVNASGHTNSLYTATMNYYSAAQNKTAVSSASVNESDSEQGAFALLKDHMGFGGDRLVSSFIRHDLDTPALVNIKNTADDVVMFAGVGVTAVGAIMGMKDSLLGKLADNATGGIIGGAMTPWLEMAKFVMQMSLGFFLMCAIYMPLVPYIVFMGQVMEWLSSVMLGVASAPFLAFAHFDTDGEGLGQRTTYGYSFMLQSFMRPIMLILGFIFASAMIEVSIYFLTATYSFAVHDAQVHSVTGLFSIFGYIALYMVLAVGLVNTSCSLIYLLPDAIFEFMGAKAVGLGFANNTSHDAMNKALAGAGVSRTIGGMPSGGGGGKSKSIAGGVQGVENKVSGGAEKG</sequence>
<dbReference type="NCBIfam" id="TIGR04346">
    <property type="entry name" value="DotA_TraY"/>
    <property type="match status" value="1"/>
</dbReference>
<feature type="transmembrane region" description="Helical" evidence="2">
    <location>
        <begin position="134"/>
        <end position="158"/>
    </location>
</feature>